<feature type="binding site" evidence="9">
    <location>
        <position position="17"/>
    </location>
    <ligand>
        <name>ATP</name>
        <dbReference type="ChEBI" id="CHEBI:30616"/>
    </ligand>
</feature>
<feature type="domain" description="Cytidyltransferase-like" evidence="10">
    <location>
        <begin position="5"/>
        <end position="133"/>
    </location>
</feature>
<evidence type="ECO:0000256" key="1">
    <source>
        <dbReference type="ARBA" id="ARBA00022490"/>
    </source>
</evidence>
<name>A0A7C2CM96_DICTH</name>
<proteinExistence type="inferred from homology"/>
<evidence type="ECO:0000313" key="11">
    <source>
        <dbReference type="EMBL" id="HGK22990.1"/>
    </source>
</evidence>
<keyword evidence="5 9" id="KW-0067">ATP-binding</keyword>
<dbReference type="EMBL" id="DTDV01000005">
    <property type="protein sequence ID" value="HGK22990.1"/>
    <property type="molecule type" value="Genomic_DNA"/>
</dbReference>
<protein>
    <recommendedName>
        <fullName evidence="9">Phosphopantetheine adenylyltransferase</fullName>
        <ecNumber evidence="9">2.7.7.3</ecNumber>
    </recommendedName>
    <alternativeName>
        <fullName evidence="9">Dephospho-CoA pyrophosphorylase</fullName>
    </alternativeName>
    <alternativeName>
        <fullName evidence="9">Pantetheine-phosphate adenylyltransferase</fullName>
        <shortName evidence="9">PPAT</shortName>
    </alternativeName>
</protein>
<dbReference type="InterPro" id="IPR014729">
    <property type="entry name" value="Rossmann-like_a/b/a_fold"/>
</dbReference>
<dbReference type="GO" id="GO:0015937">
    <property type="term" value="P:coenzyme A biosynthetic process"/>
    <property type="evidence" value="ECO:0007669"/>
    <property type="project" value="UniProtKB-UniRule"/>
</dbReference>
<keyword evidence="7 9" id="KW-0173">Coenzyme A biosynthesis</keyword>
<dbReference type="UniPathway" id="UPA00241">
    <property type="reaction ID" value="UER00355"/>
</dbReference>
<dbReference type="GO" id="GO:0005524">
    <property type="term" value="F:ATP binding"/>
    <property type="evidence" value="ECO:0007669"/>
    <property type="project" value="UniProtKB-KW"/>
</dbReference>
<evidence type="ECO:0000256" key="8">
    <source>
        <dbReference type="ARBA" id="ARBA00029346"/>
    </source>
</evidence>
<keyword evidence="2 9" id="KW-0808">Transferase</keyword>
<gene>
    <name evidence="9" type="primary">coaD</name>
    <name evidence="11" type="ORF">ENU78_00835</name>
</gene>
<dbReference type="EC" id="2.7.7.3" evidence="9"/>
<evidence type="ECO:0000256" key="2">
    <source>
        <dbReference type="ARBA" id="ARBA00022679"/>
    </source>
</evidence>
<dbReference type="AlphaFoldDB" id="A0A7C2CM96"/>
<dbReference type="CDD" id="cd02163">
    <property type="entry name" value="PPAT"/>
    <property type="match status" value="1"/>
</dbReference>
<dbReference type="NCBIfam" id="TIGR00125">
    <property type="entry name" value="cyt_tran_rel"/>
    <property type="match status" value="1"/>
</dbReference>
<feature type="binding site" evidence="9">
    <location>
        <position position="9"/>
    </location>
    <ligand>
        <name>substrate</name>
    </ligand>
</feature>
<dbReference type="HAMAP" id="MF_00151">
    <property type="entry name" value="PPAT_bact"/>
    <property type="match status" value="1"/>
</dbReference>
<dbReference type="SUPFAM" id="SSF52374">
    <property type="entry name" value="Nucleotidylyl transferase"/>
    <property type="match status" value="1"/>
</dbReference>
<comment type="subunit">
    <text evidence="9">Homohexamer.</text>
</comment>
<evidence type="ECO:0000259" key="10">
    <source>
        <dbReference type="Pfam" id="PF01467"/>
    </source>
</evidence>
<dbReference type="NCBIfam" id="TIGR01510">
    <property type="entry name" value="coaD_prev_kdtB"/>
    <property type="match status" value="1"/>
</dbReference>
<dbReference type="GO" id="GO:0005737">
    <property type="term" value="C:cytoplasm"/>
    <property type="evidence" value="ECO:0007669"/>
    <property type="project" value="UniProtKB-SubCell"/>
</dbReference>
<feature type="site" description="Transition state stabilizer" evidence="9">
    <location>
        <position position="17"/>
    </location>
</feature>
<dbReference type="Gene3D" id="3.40.50.620">
    <property type="entry name" value="HUPs"/>
    <property type="match status" value="1"/>
</dbReference>
<dbReference type="PANTHER" id="PTHR21342">
    <property type="entry name" value="PHOSPHOPANTETHEINE ADENYLYLTRANSFERASE"/>
    <property type="match status" value="1"/>
</dbReference>
<comment type="caution">
    <text evidence="11">The sequence shown here is derived from an EMBL/GenBank/DDBJ whole genome shotgun (WGS) entry which is preliminary data.</text>
</comment>
<comment type="cofactor">
    <cofactor evidence="9">
        <name>Mg(2+)</name>
        <dbReference type="ChEBI" id="CHEBI:18420"/>
    </cofactor>
</comment>
<evidence type="ECO:0000256" key="3">
    <source>
        <dbReference type="ARBA" id="ARBA00022695"/>
    </source>
</evidence>
<sequence>MIKAVYPGSFDPVTNGHIDIIQRGAKIYDEIIVLVAENISKKPLFSLEERLDMLEHSLKDIPNVRIDHFSGLLVDYLRKINVKIIIRGLRAVSDFEYEFQQALTNKKLYPDCETVFLVSDLKYTFLSSSVVKEIARFGGCIKGLVPDYVAEKLYEKFGVKPKGV</sequence>
<feature type="binding site" evidence="9">
    <location>
        <begin position="88"/>
        <end position="90"/>
    </location>
    <ligand>
        <name>ATP</name>
        <dbReference type="ChEBI" id="CHEBI:30616"/>
    </ligand>
</feature>
<accession>A0A7C2CM96</accession>
<dbReference type="Pfam" id="PF01467">
    <property type="entry name" value="CTP_transf_like"/>
    <property type="match status" value="1"/>
</dbReference>
<evidence type="ECO:0000256" key="5">
    <source>
        <dbReference type="ARBA" id="ARBA00022840"/>
    </source>
</evidence>
<dbReference type="GO" id="GO:0004595">
    <property type="term" value="F:pantetheine-phosphate adenylyltransferase activity"/>
    <property type="evidence" value="ECO:0007669"/>
    <property type="project" value="UniProtKB-UniRule"/>
</dbReference>
<feature type="binding site" evidence="9">
    <location>
        <begin position="123"/>
        <end position="129"/>
    </location>
    <ligand>
        <name>ATP</name>
        <dbReference type="ChEBI" id="CHEBI:30616"/>
    </ligand>
</feature>
<dbReference type="InterPro" id="IPR004821">
    <property type="entry name" value="Cyt_trans-like"/>
</dbReference>
<comment type="catalytic activity">
    <reaction evidence="8 9">
        <text>(R)-4'-phosphopantetheine + ATP + H(+) = 3'-dephospho-CoA + diphosphate</text>
        <dbReference type="Rhea" id="RHEA:19801"/>
        <dbReference type="ChEBI" id="CHEBI:15378"/>
        <dbReference type="ChEBI" id="CHEBI:30616"/>
        <dbReference type="ChEBI" id="CHEBI:33019"/>
        <dbReference type="ChEBI" id="CHEBI:57328"/>
        <dbReference type="ChEBI" id="CHEBI:61723"/>
        <dbReference type="EC" id="2.7.7.3"/>
    </reaction>
</comment>
<evidence type="ECO:0000256" key="7">
    <source>
        <dbReference type="ARBA" id="ARBA00022993"/>
    </source>
</evidence>
<dbReference type="RefSeq" id="WP_149123090.1">
    <property type="nucleotide sequence ID" value="NZ_VTFL01000005.1"/>
</dbReference>
<comment type="similarity">
    <text evidence="9">Belongs to the bacterial CoaD family.</text>
</comment>
<dbReference type="PANTHER" id="PTHR21342:SF1">
    <property type="entry name" value="PHOSPHOPANTETHEINE ADENYLYLTRANSFERASE"/>
    <property type="match status" value="1"/>
</dbReference>
<keyword evidence="1 9" id="KW-0963">Cytoplasm</keyword>
<keyword evidence="6 9" id="KW-0460">Magnesium</keyword>
<keyword evidence="4 9" id="KW-0547">Nucleotide-binding</keyword>
<evidence type="ECO:0000256" key="4">
    <source>
        <dbReference type="ARBA" id="ARBA00022741"/>
    </source>
</evidence>
<dbReference type="InterPro" id="IPR001980">
    <property type="entry name" value="PPAT"/>
</dbReference>
<organism evidence="11">
    <name type="scientific">Dictyoglomus thermophilum</name>
    <dbReference type="NCBI Taxonomy" id="14"/>
    <lineage>
        <taxon>Bacteria</taxon>
        <taxon>Pseudomonadati</taxon>
        <taxon>Dictyoglomota</taxon>
        <taxon>Dictyoglomia</taxon>
        <taxon>Dictyoglomales</taxon>
        <taxon>Dictyoglomaceae</taxon>
        <taxon>Dictyoglomus</taxon>
    </lineage>
</organism>
<feature type="binding site" evidence="9">
    <location>
        <position position="73"/>
    </location>
    <ligand>
        <name>substrate</name>
    </ligand>
</feature>
<feature type="binding site" evidence="9">
    <location>
        <position position="87"/>
    </location>
    <ligand>
        <name>substrate</name>
    </ligand>
</feature>
<reference evidence="11" key="1">
    <citation type="journal article" date="2020" name="mSystems">
        <title>Genome- and Community-Level Interaction Insights into Carbon Utilization and Element Cycling Functions of Hydrothermarchaeota in Hydrothermal Sediment.</title>
        <authorList>
            <person name="Zhou Z."/>
            <person name="Liu Y."/>
            <person name="Xu W."/>
            <person name="Pan J."/>
            <person name="Luo Z.H."/>
            <person name="Li M."/>
        </authorList>
    </citation>
    <scope>NUCLEOTIDE SEQUENCE [LARGE SCALE GENOMIC DNA]</scope>
    <source>
        <strain evidence="11">SpSt-70</strain>
    </source>
</reference>
<feature type="binding site" evidence="9">
    <location>
        <position position="41"/>
    </location>
    <ligand>
        <name>substrate</name>
    </ligand>
</feature>
<feature type="binding site" evidence="9">
    <location>
        <position position="98"/>
    </location>
    <ligand>
        <name>ATP</name>
        <dbReference type="ChEBI" id="CHEBI:30616"/>
    </ligand>
</feature>
<comment type="pathway">
    <text evidence="9">Cofactor biosynthesis; coenzyme A biosynthesis; CoA from (R)-pantothenate: step 4/5.</text>
</comment>
<evidence type="ECO:0000256" key="6">
    <source>
        <dbReference type="ARBA" id="ARBA00022842"/>
    </source>
</evidence>
<keyword evidence="3 9" id="KW-0548">Nucleotidyltransferase</keyword>
<comment type="function">
    <text evidence="9">Reversibly transfers an adenylyl group from ATP to 4'-phosphopantetheine, yielding dephospho-CoA (dPCoA) and pyrophosphate.</text>
</comment>
<evidence type="ECO:0000256" key="9">
    <source>
        <dbReference type="HAMAP-Rule" id="MF_00151"/>
    </source>
</evidence>
<dbReference type="PRINTS" id="PR01020">
    <property type="entry name" value="LPSBIOSNTHSS"/>
</dbReference>
<comment type="subcellular location">
    <subcellularLocation>
        <location evidence="9">Cytoplasm</location>
    </subcellularLocation>
</comment>
<feature type="binding site" evidence="9">
    <location>
        <begin position="9"/>
        <end position="10"/>
    </location>
    <ligand>
        <name>ATP</name>
        <dbReference type="ChEBI" id="CHEBI:30616"/>
    </ligand>
</feature>